<accession>A0ACB9QBG2</accession>
<name>A0ACB9QBG2_9MYRT</name>
<gene>
    <name evidence="1" type="ORF">MLD38_019822</name>
</gene>
<reference evidence="2" key="1">
    <citation type="journal article" date="2023" name="Front. Plant Sci.">
        <title>Chromosomal-level genome assembly of Melastoma candidum provides insights into trichome evolution.</title>
        <authorList>
            <person name="Zhong Y."/>
            <person name="Wu W."/>
            <person name="Sun C."/>
            <person name="Zou P."/>
            <person name="Liu Y."/>
            <person name="Dai S."/>
            <person name="Zhou R."/>
        </authorList>
    </citation>
    <scope>NUCLEOTIDE SEQUENCE [LARGE SCALE GENOMIC DNA]</scope>
</reference>
<evidence type="ECO:0000313" key="2">
    <source>
        <dbReference type="Proteomes" id="UP001057402"/>
    </source>
</evidence>
<dbReference type="EMBL" id="CM042885">
    <property type="protein sequence ID" value="KAI4363630.1"/>
    <property type="molecule type" value="Genomic_DNA"/>
</dbReference>
<keyword evidence="2" id="KW-1185">Reference proteome</keyword>
<proteinExistence type="predicted"/>
<protein>
    <submittedName>
        <fullName evidence="1">Uncharacterized protein</fullName>
    </submittedName>
</protein>
<sequence>MVRGRGVRGEVGKLPEIGSPWPSFLQPLGRGGVLSTRVNAFVQLLCSIQHRAIREKADDASYELHNPQDQIQKLYHPLVVRALIHRLTMDEMFKQNGEIAKSVLEELEKVFITFHVTPLYFYVTTVSYSLALSFSLLGHLRHTAQRLQLAVVYTTEKPKRCCWLRKQKLRQAEAKDFGGVGVAWQRQVITDGLRENILNFSHEVGGTSVRKVMDLIMSTLYIDTIKDLGNSSKNTTIFIPHGRTGHVRDISGQVRNGTMEEASGQAPWQF</sequence>
<organism evidence="1 2">
    <name type="scientific">Melastoma candidum</name>
    <dbReference type="NCBI Taxonomy" id="119954"/>
    <lineage>
        <taxon>Eukaryota</taxon>
        <taxon>Viridiplantae</taxon>
        <taxon>Streptophyta</taxon>
        <taxon>Embryophyta</taxon>
        <taxon>Tracheophyta</taxon>
        <taxon>Spermatophyta</taxon>
        <taxon>Magnoliopsida</taxon>
        <taxon>eudicotyledons</taxon>
        <taxon>Gunneridae</taxon>
        <taxon>Pentapetalae</taxon>
        <taxon>rosids</taxon>
        <taxon>malvids</taxon>
        <taxon>Myrtales</taxon>
        <taxon>Melastomataceae</taxon>
        <taxon>Melastomatoideae</taxon>
        <taxon>Melastomateae</taxon>
        <taxon>Melastoma</taxon>
    </lineage>
</organism>
<evidence type="ECO:0000313" key="1">
    <source>
        <dbReference type="EMBL" id="KAI4363630.1"/>
    </source>
</evidence>
<dbReference type="Proteomes" id="UP001057402">
    <property type="component" value="Chromosome 6"/>
</dbReference>
<comment type="caution">
    <text evidence="1">The sequence shown here is derived from an EMBL/GenBank/DDBJ whole genome shotgun (WGS) entry which is preliminary data.</text>
</comment>